<dbReference type="Pfam" id="PF00569">
    <property type="entry name" value="ZZ"/>
    <property type="match status" value="1"/>
</dbReference>
<dbReference type="SMART" id="SM00291">
    <property type="entry name" value="ZnF_ZZ"/>
    <property type="match status" value="1"/>
</dbReference>
<protein>
    <submittedName>
        <fullName evidence="7">DTNA</fullName>
    </submittedName>
</protein>
<feature type="domain" description="ZZ-type" evidence="6">
    <location>
        <begin position="48"/>
        <end position="104"/>
    </location>
</feature>
<feature type="region of interest" description="Disordered" evidence="5">
    <location>
        <begin position="121"/>
        <end position="145"/>
    </location>
</feature>
<evidence type="ECO:0000256" key="4">
    <source>
        <dbReference type="PROSITE-ProRule" id="PRU00228"/>
    </source>
</evidence>
<sequence length="145" mass="16796">MWNKVTVNDFLDTLLADPSPPYLAWLPLLHRMASVENVGQMDVCVPVAHPIQCDGCNREGFLGFRYKCQRCYNYQLCQDCFWRGRVSGSHTLHHPVKEYTEYKSASKQLGHSLRKSFRCVPEKPSNPLPRYPEEPEQTLDLSHIM</sequence>
<dbReference type="Proteomes" id="UP001235939">
    <property type="component" value="Chromosome 02"/>
</dbReference>
<evidence type="ECO:0000313" key="8">
    <source>
        <dbReference type="Proteomes" id="UP001235939"/>
    </source>
</evidence>
<proteinExistence type="predicted"/>
<dbReference type="EMBL" id="CP092864">
    <property type="protein sequence ID" value="UYV62535.1"/>
    <property type="molecule type" value="Genomic_DNA"/>
</dbReference>
<evidence type="ECO:0000259" key="6">
    <source>
        <dbReference type="PROSITE" id="PS50135"/>
    </source>
</evidence>
<dbReference type="PANTHER" id="PTHR12268:SF27">
    <property type="entry name" value="DYSTROBREVIN, ISOFORM F"/>
    <property type="match status" value="1"/>
</dbReference>
<evidence type="ECO:0000256" key="3">
    <source>
        <dbReference type="ARBA" id="ARBA00022833"/>
    </source>
</evidence>
<evidence type="ECO:0000313" key="7">
    <source>
        <dbReference type="EMBL" id="UYV62535.1"/>
    </source>
</evidence>
<reference evidence="7 8" key="1">
    <citation type="submission" date="2022-01" db="EMBL/GenBank/DDBJ databases">
        <title>A chromosomal length assembly of Cordylochernes scorpioides.</title>
        <authorList>
            <person name="Zeh D."/>
            <person name="Zeh J."/>
        </authorList>
    </citation>
    <scope>NUCLEOTIDE SEQUENCE [LARGE SCALE GENOMIC DNA]</scope>
    <source>
        <strain evidence="7">IN4F17</strain>
        <tissue evidence="7">Whole Body</tissue>
    </source>
</reference>
<keyword evidence="3" id="KW-0862">Zinc</keyword>
<gene>
    <name evidence="7" type="ORF">LAZ67_2000967</name>
</gene>
<dbReference type="PROSITE" id="PS01357">
    <property type="entry name" value="ZF_ZZ_1"/>
    <property type="match status" value="1"/>
</dbReference>
<evidence type="ECO:0000256" key="1">
    <source>
        <dbReference type="ARBA" id="ARBA00022723"/>
    </source>
</evidence>
<dbReference type="Gene3D" id="3.30.60.90">
    <property type="match status" value="1"/>
</dbReference>
<dbReference type="InterPro" id="IPR015154">
    <property type="entry name" value="EF-hand_dom_typ2"/>
</dbReference>
<keyword evidence="8" id="KW-1185">Reference proteome</keyword>
<dbReference type="InterPro" id="IPR000433">
    <property type="entry name" value="Znf_ZZ"/>
</dbReference>
<dbReference type="PANTHER" id="PTHR12268">
    <property type="entry name" value="E3 UBIQUITIN-PROTEIN LIGASE KCMF1"/>
    <property type="match status" value="1"/>
</dbReference>
<evidence type="ECO:0000256" key="5">
    <source>
        <dbReference type="SAM" id="MobiDB-lite"/>
    </source>
</evidence>
<evidence type="ECO:0000256" key="2">
    <source>
        <dbReference type="ARBA" id="ARBA00022771"/>
    </source>
</evidence>
<dbReference type="InterPro" id="IPR050774">
    <property type="entry name" value="KCMF1/Dystrophin"/>
</dbReference>
<keyword evidence="2 4" id="KW-0863">Zinc-finger</keyword>
<accession>A0ABY6K5L8</accession>
<keyword evidence="1" id="KW-0479">Metal-binding</keyword>
<dbReference type="Pfam" id="PF09069">
    <property type="entry name" value="EF-hand_3"/>
    <property type="match status" value="1"/>
</dbReference>
<dbReference type="PROSITE" id="PS50135">
    <property type="entry name" value="ZF_ZZ_2"/>
    <property type="match status" value="1"/>
</dbReference>
<dbReference type="InterPro" id="IPR043145">
    <property type="entry name" value="Znf_ZZ_sf"/>
</dbReference>
<dbReference type="SUPFAM" id="SSF57850">
    <property type="entry name" value="RING/U-box"/>
    <property type="match status" value="1"/>
</dbReference>
<name>A0ABY6K5L8_9ARAC</name>
<organism evidence="7 8">
    <name type="scientific">Cordylochernes scorpioides</name>
    <dbReference type="NCBI Taxonomy" id="51811"/>
    <lineage>
        <taxon>Eukaryota</taxon>
        <taxon>Metazoa</taxon>
        <taxon>Ecdysozoa</taxon>
        <taxon>Arthropoda</taxon>
        <taxon>Chelicerata</taxon>
        <taxon>Arachnida</taxon>
        <taxon>Pseudoscorpiones</taxon>
        <taxon>Cheliferoidea</taxon>
        <taxon>Chernetidae</taxon>
        <taxon>Cordylochernes</taxon>
    </lineage>
</organism>